<protein>
    <submittedName>
        <fullName evidence="8">S1/P1 nuclease</fullName>
    </submittedName>
</protein>
<dbReference type="PANTHER" id="PTHR33146:SF26">
    <property type="entry name" value="ENDONUCLEASE 4"/>
    <property type="match status" value="1"/>
</dbReference>
<evidence type="ECO:0000256" key="1">
    <source>
        <dbReference type="ARBA" id="ARBA00022722"/>
    </source>
</evidence>
<feature type="signal peptide" evidence="7">
    <location>
        <begin position="1"/>
        <end position="23"/>
    </location>
</feature>
<dbReference type="Gene3D" id="1.10.575.10">
    <property type="entry name" value="P1 Nuclease"/>
    <property type="match status" value="1"/>
</dbReference>
<comment type="caution">
    <text evidence="8">The sequence shown here is derived from an EMBL/GenBank/DDBJ whole genome shotgun (WGS) entry which is preliminary data.</text>
</comment>
<feature type="chain" id="PRO_5016045698" evidence="7">
    <location>
        <begin position="24"/>
        <end position="262"/>
    </location>
</feature>
<dbReference type="AlphaFoldDB" id="A0A2W7HW40"/>
<dbReference type="GO" id="GO:0003676">
    <property type="term" value="F:nucleic acid binding"/>
    <property type="evidence" value="ECO:0007669"/>
    <property type="project" value="InterPro"/>
</dbReference>
<dbReference type="PANTHER" id="PTHR33146">
    <property type="entry name" value="ENDONUCLEASE 4"/>
    <property type="match status" value="1"/>
</dbReference>
<dbReference type="GO" id="GO:0006308">
    <property type="term" value="P:DNA catabolic process"/>
    <property type="evidence" value="ECO:0007669"/>
    <property type="project" value="InterPro"/>
</dbReference>
<sequence length="262" mass="30197">MKKQISLSLLFLLISMTSMQIFANEDWGQNGHRTTAQIAQKHLSKKALKRITKLLDGNTIAVGSTFADEIKSDKAFRGYSKWHYVNIPDGKTYAEIEKDLEENVVWGIEECINKLQSKDTEVKDQQFYLKMLVHLVGDLHQPMHVGRAEDRGGNDIKVEWFGEKSNLHRVWDSNMIDSYDMSFTELSAHAQQLSKSEISKIKQGSAETWALESQSLAKKIYESVEDNRNLGYRYMYDWFPQLKKQLQKGGIRLAKILNEIYG</sequence>
<proteinExistence type="predicted"/>
<evidence type="ECO:0000256" key="2">
    <source>
        <dbReference type="ARBA" id="ARBA00022723"/>
    </source>
</evidence>
<reference evidence="8 9" key="1">
    <citation type="submission" date="2018-06" db="EMBL/GenBank/DDBJ databases">
        <title>Genomic Encyclopedia of Archaeal and Bacterial Type Strains, Phase II (KMG-II): from individual species to whole genera.</title>
        <authorList>
            <person name="Goeker M."/>
        </authorList>
    </citation>
    <scope>NUCLEOTIDE SEQUENCE [LARGE SCALE GENOMIC DNA]</scope>
    <source>
        <strain evidence="8 9">DSM 15361</strain>
    </source>
</reference>
<evidence type="ECO:0000256" key="5">
    <source>
        <dbReference type="ARBA" id="ARBA00023157"/>
    </source>
</evidence>
<dbReference type="InterPro" id="IPR008947">
    <property type="entry name" value="PLipase_C/P1_nuclease_dom_sf"/>
</dbReference>
<gene>
    <name evidence="8" type="ORF">LX95_02766</name>
</gene>
<evidence type="ECO:0000256" key="7">
    <source>
        <dbReference type="SAM" id="SignalP"/>
    </source>
</evidence>
<keyword evidence="2" id="KW-0479">Metal-binding</keyword>
<evidence type="ECO:0000313" key="8">
    <source>
        <dbReference type="EMBL" id="PZW37754.1"/>
    </source>
</evidence>
<dbReference type="RefSeq" id="WP_245924784.1">
    <property type="nucleotide sequence ID" value="NZ_QKYV01000010.1"/>
</dbReference>
<evidence type="ECO:0000256" key="4">
    <source>
        <dbReference type="ARBA" id="ARBA00022801"/>
    </source>
</evidence>
<evidence type="ECO:0000313" key="9">
    <source>
        <dbReference type="Proteomes" id="UP000249542"/>
    </source>
</evidence>
<keyword evidence="1" id="KW-0540">Nuclease</keyword>
<name>A0A2W7HW40_9FLAO</name>
<dbReference type="EMBL" id="QKYV01000010">
    <property type="protein sequence ID" value="PZW37754.1"/>
    <property type="molecule type" value="Genomic_DNA"/>
</dbReference>
<keyword evidence="4" id="KW-0378">Hydrolase</keyword>
<accession>A0A2W7HW40</accession>
<dbReference type="Proteomes" id="UP000249542">
    <property type="component" value="Unassembled WGS sequence"/>
</dbReference>
<dbReference type="GO" id="GO:0016788">
    <property type="term" value="F:hydrolase activity, acting on ester bonds"/>
    <property type="evidence" value="ECO:0007669"/>
    <property type="project" value="InterPro"/>
</dbReference>
<keyword evidence="7" id="KW-0732">Signal</keyword>
<dbReference type="SUPFAM" id="SSF48537">
    <property type="entry name" value="Phospholipase C/P1 nuclease"/>
    <property type="match status" value="1"/>
</dbReference>
<keyword evidence="5" id="KW-1015">Disulfide bond</keyword>
<keyword evidence="9" id="KW-1185">Reference proteome</keyword>
<dbReference type="InterPro" id="IPR003154">
    <property type="entry name" value="S1/P1nuclease"/>
</dbReference>
<dbReference type="GO" id="GO:0046872">
    <property type="term" value="F:metal ion binding"/>
    <property type="evidence" value="ECO:0007669"/>
    <property type="project" value="UniProtKB-KW"/>
</dbReference>
<evidence type="ECO:0000256" key="6">
    <source>
        <dbReference type="ARBA" id="ARBA00023180"/>
    </source>
</evidence>
<keyword evidence="6" id="KW-0325">Glycoprotein</keyword>
<keyword evidence="3" id="KW-0255">Endonuclease</keyword>
<dbReference type="Pfam" id="PF02265">
    <property type="entry name" value="S1-P1_nuclease"/>
    <property type="match status" value="1"/>
</dbReference>
<evidence type="ECO:0000256" key="3">
    <source>
        <dbReference type="ARBA" id="ARBA00022759"/>
    </source>
</evidence>
<organism evidence="8 9">
    <name type="scientific">Mesonia algae</name>
    <dbReference type="NCBI Taxonomy" id="213248"/>
    <lineage>
        <taxon>Bacteria</taxon>
        <taxon>Pseudomonadati</taxon>
        <taxon>Bacteroidota</taxon>
        <taxon>Flavobacteriia</taxon>
        <taxon>Flavobacteriales</taxon>
        <taxon>Flavobacteriaceae</taxon>
        <taxon>Mesonia</taxon>
    </lineage>
</organism>
<dbReference type="GO" id="GO:0004519">
    <property type="term" value="F:endonuclease activity"/>
    <property type="evidence" value="ECO:0007669"/>
    <property type="project" value="UniProtKB-KW"/>
</dbReference>
<dbReference type="CDD" id="cd11010">
    <property type="entry name" value="S1-P1_nuclease"/>
    <property type="match status" value="1"/>
</dbReference>